<feature type="transmembrane region" description="Helical" evidence="1">
    <location>
        <begin position="32"/>
        <end position="56"/>
    </location>
</feature>
<name>A0A9J6G6G0_HAELO</name>
<evidence type="ECO:0000259" key="2">
    <source>
        <dbReference type="PROSITE" id="PS51910"/>
    </source>
</evidence>
<dbReference type="PROSITE" id="PS51910">
    <property type="entry name" value="GH18_2"/>
    <property type="match status" value="1"/>
</dbReference>
<dbReference type="Proteomes" id="UP000821853">
    <property type="component" value="Chromosome 3"/>
</dbReference>
<dbReference type="GO" id="GO:0005576">
    <property type="term" value="C:extracellular region"/>
    <property type="evidence" value="ECO:0007669"/>
    <property type="project" value="TreeGrafter"/>
</dbReference>
<keyword evidence="1" id="KW-1133">Transmembrane helix</keyword>
<dbReference type="GO" id="GO:0004568">
    <property type="term" value="F:chitinase activity"/>
    <property type="evidence" value="ECO:0007669"/>
    <property type="project" value="TreeGrafter"/>
</dbReference>
<dbReference type="OrthoDB" id="6487230at2759"/>
<organism evidence="3 4">
    <name type="scientific">Haemaphysalis longicornis</name>
    <name type="common">Bush tick</name>
    <dbReference type="NCBI Taxonomy" id="44386"/>
    <lineage>
        <taxon>Eukaryota</taxon>
        <taxon>Metazoa</taxon>
        <taxon>Ecdysozoa</taxon>
        <taxon>Arthropoda</taxon>
        <taxon>Chelicerata</taxon>
        <taxon>Arachnida</taxon>
        <taxon>Acari</taxon>
        <taxon>Parasitiformes</taxon>
        <taxon>Ixodida</taxon>
        <taxon>Ixodoidea</taxon>
        <taxon>Ixodidae</taxon>
        <taxon>Haemaphysalinae</taxon>
        <taxon>Haemaphysalis</taxon>
    </lineage>
</organism>
<gene>
    <name evidence="3" type="ORF">HPB48_009208</name>
</gene>
<dbReference type="VEuPathDB" id="VectorBase:HLOH_064946"/>
<keyword evidence="4" id="KW-1185">Reference proteome</keyword>
<reference evidence="3 4" key="1">
    <citation type="journal article" date="2020" name="Cell">
        <title>Large-Scale Comparative Analyses of Tick Genomes Elucidate Their Genetic Diversity and Vector Capacities.</title>
        <authorList>
            <consortium name="Tick Genome and Microbiome Consortium (TIGMIC)"/>
            <person name="Jia N."/>
            <person name="Wang J."/>
            <person name="Shi W."/>
            <person name="Du L."/>
            <person name="Sun Y."/>
            <person name="Zhan W."/>
            <person name="Jiang J.F."/>
            <person name="Wang Q."/>
            <person name="Zhang B."/>
            <person name="Ji P."/>
            <person name="Bell-Sakyi L."/>
            <person name="Cui X.M."/>
            <person name="Yuan T.T."/>
            <person name="Jiang B.G."/>
            <person name="Yang W.F."/>
            <person name="Lam T.T."/>
            <person name="Chang Q.C."/>
            <person name="Ding S.J."/>
            <person name="Wang X.J."/>
            <person name="Zhu J.G."/>
            <person name="Ruan X.D."/>
            <person name="Zhao L."/>
            <person name="Wei J.T."/>
            <person name="Ye R.Z."/>
            <person name="Que T.C."/>
            <person name="Du C.H."/>
            <person name="Zhou Y.H."/>
            <person name="Cheng J.X."/>
            <person name="Dai P.F."/>
            <person name="Guo W.B."/>
            <person name="Han X.H."/>
            <person name="Huang E.J."/>
            <person name="Li L.F."/>
            <person name="Wei W."/>
            <person name="Gao Y.C."/>
            <person name="Liu J.Z."/>
            <person name="Shao H.Z."/>
            <person name="Wang X."/>
            <person name="Wang C.C."/>
            <person name="Yang T.C."/>
            <person name="Huo Q.B."/>
            <person name="Li W."/>
            <person name="Chen H.Y."/>
            <person name="Chen S.E."/>
            <person name="Zhou L.G."/>
            <person name="Ni X.B."/>
            <person name="Tian J.H."/>
            <person name="Sheng Y."/>
            <person name="Liu T."/>
            <person name="Pan Y.S."/>
            <person name="Xia L.Y."/>
            <person name="Li J."/>
            <person name="Zhao F."/>
            <person name="Cao W.C."/>
        </authorList>
    </citation>
    <scope>NUCLEOTIDE SEQUENCE [LARGE SCALE GENOMIC DNA]</scope>
    <source>
        <strain evidence="3">HaeL-2018</strain>
    </source>
</reference>
<keyword evidence="1" id="KW-0472">Membrane</keyword>
<dbReference type="OMA" id="PGNYCSH"/>
<dbReference type="InterPro" id="IPR029070">
    <property type="entry name" value="Chitinase_insertion_sf"/>
</dbReference>
<protein>
    <recommendedName>
        <fullName evidence="2">GH18 domain-containing protein</fullName>
    </recommendedName>
</protein>
<dbReference type="InterPro" id="IPR017853">
    <property type="entry name" value="GH"/>
</dbReference>
<dbReference type="PANTHER" id="PTHR11177:SF317">
    <property type="entry name" value="CHITINASE 12-RELATED"/>
    <property type="match status" value="1"/>
</dbReference>
<evidence type="ECO:0000313" key="3">
    <source>
        <dbReference type="EMBL" id="KAH9370853.1"/>
    </source>
</evidence>
<dbReference type="AlphaFoldDB" id="A0A9J6G6G0"/>
<dbReference type="GO" id="GO:0006032">
    <property type="term" value="P:chitin catabolic process"/>
    <property type="evidence" value="ECO:0007669"/>
    <property type="project" value="TreeGrafter"/>
</dbReference>
<evidence type="ECO:0000256" key="1">
    <source>
        <dbReference type="SAM" id="Phobius"/>
    </source>
</evidence>
<feature type="transmembrane region" description="Helical" evidence="1">
    <location>
        <begin position="230"/>
        <end position="248"/>
    </location>
</feature>
<proteinExistence type="predicted"/>
<dbReference type="InterPro" id="IPR050314">
    <property type="entry name" value="Glycosyl_Hydrlase_18"/>
</dbReference>
<dbReference type="GO" id="GO:0008061">
    <property type="term" value="F:chitin binding"/>
    <property type="evidence" value="ECO:0007669"/>
    <property type="project" value="InterPro"/>
</dbReference>
<comment type="caution">
    <text evidence="3">The sequence shown here is derived from an EMBL/GenBank/DDBJ whole genome shotgun (WGS) entry which is preliminary data.</text>
</comment>
<feature type="domain" description="GH18" evidence="2">
    <location>
        <begin position="87"/>
        <end position="432"/>
    </location>
</feature>
<dbReference type="Pfam" id="PF00704">
    <property type="entry name" value="Glyco_hydro_18"/>
    <property type="match status" value="1"/>
</dbReference>
<evidence type="ECO:0000313" key="4">
    <source>
        <dbReference type="Proteomes" id="UP000821853"/>
    </source>
</evidence>
<dbReference type="SMART" id="SM00636">
    <property type="entry name" value="Glyco_18"/>
    <property type="match status" value="1"/>
</dbReference>
<dbReference type="EMBL" id="JABSTR010000005">
    <property type="protein sequence ID" value="KAH9370853.1"/>
    <property type="molecule type" value="Genomic_DNA"/>
</dbReference>
<sequence length="472" mass="52517">MSEMLEDQELLLHQSLVRSFGSRGDPFIKTCITYTGAGCVLFTLMLIGVFICVIAYDVRKADSPVSAVFPLNALSQRQRAVPIMCHVNTAQFYGPDASQRPGDIPGSYCSHLVLPLRGLLSAANDSWDMNSAFTEMQTRLTEFRDVVNESFPHLKHLVSVGDENSGGRLPFHEGHNASVYMTFLVELARWVLQSRLHGIVLNRVFPVETEYRQPMVVFLSHFKRLMRKHGLLFVVTTTLHTGIFKPGLRPRRLAKFFDYFGIVTQGLYRAANASEHILVPFHQQRSSRTSNSVEDAFSRAIRSGLPRSRVLVVISLAAYVCALSKTLPKDEVPTWSSTRAVRAGSYHEVCQLVRNENWSVAYDQESEKPHARRSNLWIGYENERSVRKMASLVNRMFLGGVIIVDVGSDDTVGRCGVPNPLVRAIFSEVEGTPVDDNETSSARSSSGMVADANASLAFNTRKTDGAASKVNQ</sequence>
<dbReference type="Gene3D" id="3.20.20.80">
    <property type="entry name" value="Glycosidases"/>
    <property type="match status" value="1"/>
</dbReference>
<dbReference type="PANTHER" id="PTHR11177">
    <property type="entry name" value="CHITINASE"/>
    <property type="match status" value="1"/>
</dbReference>
<dbReference type="Gene3D" id="3.10.50.10">
    <property type="match status" value="1"/>
</dbReference>
<keyword evidence="1" id="KW-0812">Transmembrane</keyword>
<dbReference type="GO" id="GO:0005975">
    <property type="term" value="P:carbohydrate metabolic process"/>
    <property type="evidence" value="ECO:0007669"/>
    <property type="project" value="InterPro"/>
</dbReference>
<dbReference type="InterPro" id="IPR011583">
    <property type="entry name" value="Chitinase_II/V-like_cat"/>
</dbReference>
<dbReference type="SUPFAM" id="SSF51445">
    <property type="entry name" value="(Trans)glycosidases"/>
    <property type="match status" value="1"/>
</dbReference>
<dbReference type="InterPro" id="IPR001223">
    <property type="entry name" value="Glyco_hydro18_cat"/>
</dbReference>
<accession>A0A9J6G6G0</accession>